<dbReference type="KEGG" id="bcom:BAUCODRAFT_60550"/>
<accession>M2NHM0</accession>
<dbReference type="GO" id="GO:0005737">
    <property type="term" value="C:cytoplasm"/>
    <property type="evidence" value="ECO:0007669"/>
    <property type="project" value="TreeGrafter"/>
</dbReference>
<dbReference type="eggNOG" id="ENOG502S00X">
    <property type="taxonomic scope" value="Eukaryota"/>
</dbReference>
<evidence type="ECO:0000256" key="1">
    <source>
        <dbReference type="SAM" id="MobiDB-lite"/>
    </source>
</evidence>
<dbReference type="InterPro" id="IPR052841">
    <property type="entry name" value="PMP_oxidase-like"/>
</dbReference>
<dbReference type="STRING" id="717646.M2NHM0"/>
<dbReference type="HOGENOM" id="CLU_078856_0_0_1"/>
<name>M2NHM0_BAUPA</name>
<dbReference type="GO" id="GO:0005634">
    <property type="term" value="C:nucleus"/>
    <property type="evidence" value="ECO:0007669"/>
    <property type="project" value="TreeGrafter"/>
</dbReference>
<proteinExistence type="predicted"/>
<dbReference type="EMBL" id="KB445553">
    <property type="protein sequence ID" value="EMC98520.1"/>
    <property type="molecule type" value="Genomic_DNA"/>
</dbReference>
<feature type="region of interest" description="Disordered" evidence="1">
    <location>
        <begin position="156"/>
        <end position="185"/>
    </location>
</feature>
<organism evidence="3 4">
    <name type="scientific">Baudoinia panamericana (strain UAMH 10762)</name>
    <name type="common">Angels' share fungus</name>
    <name type="synonym">Baudoinia compniacensis (strain UAMH 10762)</name>
    <dbReference type="NCBI Taxonomy" id="717646"/>
    <lineage>
        <taxon>Eukaryota</taxon>
        <taxon>Fungi</taxon>
        <taxon>Dikarya</taxon>
        <taxon>Ascomycota</taxon>
        <taxon>Pezizomycotina</taxon>
        <taxon>Dothideomycetes</taxon>
        <taxon>Dothideomycetidae</taxon>
        <taxon>Mycosphaerellales</taxon>
        <taxon>Teratosphaeriaceae</taxon>
        <taxon>Baudoinia</taxon>
    </lineage>
</organism>
<dbReference type="Proteomes" id="UP000011761">
    <property type="component" value="Unassembled WGS sequence"/>
</dbReference>
<dbReference type="RefSeq" id="XP_007674568.1">
    <property type="nucleotide sequence ID" value="XM_007676378.1"/>
</dbReference>
<reference evidence="3 4" key="1">
    <citation type="journal article" date="2012" name="PLoS Pathog.">
        <title>Diverse lifestyles and strategies of plant pathogenesis encoded in the genomes of eighteen Dothideomycetes fungi.</title>
        <authorList>
            <person name="Ohm R.A."/>
            <person name="Feau N."/>
            <person name="Henrissat B."/>
            <person name="Schoch C.L."/>
            <person name="Horwitz B.A."/>
            <person name="Barry K.W."/>
            <person name="Condon B.J."/>
            <person name="Copeland A.C."/>
            <person name="Dhillon B."/>
            <person name="Glaser F."/>
            <person name="Hesse C.N."/>
            <person name="Kosti I."/>
            <person name="LaButti K."/>
            <person name="Lindquist E.A."/>
            <person name="Lucas S."/>
            <person name="Salamov A.A."/>
            <person name="Bradshaw R.E."/>
            <person name="Ciuffetti L."/>
            <person name="Hamelin R.C."/>
            <person name="Kema G.H.J."/>
            <person name="Lawrence C."/>
            <person name="Scott J.A."/>
            <person name="Spatafora J.W."/>
            <person name="Turgeon B.G."/>
            <person name="de Wit P.J.G.M."/>
            <person name="Zhong S."/>
            <person name="Goodwin S.B."/>
            <person name="Grigoriev I.V."/>
        </authorList>
    </citation>
    <scope>NUCLEOTIDE SEQUENCE [LARGE SCALE GENOMIC DNA]</scope>
    <source>
        <strain evidence="3 4">UAMH 10762</strain>
    </source>
</reference>
<keyword evidence="4" id="KW-1185">Reference proteome</keyword>
<feature type="domain" description="Pyridoxamine 5'-phosphate oxidase N-terminal" evidence="2">
    <location>
        <begin position="5"/>
        <end position="156"/>
    </location>
</feature>
<dbReference type="Pfam" id="PF01243">
    <property type="entry name" value="PNPOx_N"/>
    <property type="match status" value="1"/>
</dbReference>
<evidence type="ECO:0000313" key="4">
    <source>
        <dbReference type="Proteomes" id="UP000011761"/>
    </source>
</evidence>
<dbReference type="Gene3D" id="2.30.110.10">
    <property type="entry name" value="Electron Transport, Fmn-binding Protein, Chain A"/>
    <property type="match status" value="1"/>
</dbReference>
<feature type="non-terminal residue" evidence="3">
    <location>
        <position position="225"/>
    </location>
</feature>
<gene>
    <name evidence="3" type="ORF">BAUCODRAFT_60550</name>
</gene>
<dbReference type="OrthoDB" id="5300823at2759"/>
<evidence type="ECO:0000259" key="2">
    <source>
        <dbReference type="Pfam" id="PF01243"/>
    </source>
</evidence>
<dbReference type="GeneID" id="19115851"/>
<evidence type="ECO:0000313" key="3">
    <source>
        <dbReference type="EMBL" id="EMC98520.1"/>
    </source>
</evidence>
<dbReference type="InterPro" id="IPR012349">
    <property type="entry name" value="Split_barrel_FMN-bd"/>
</dbReference>
<dbReference type="InterPro" id="IPR011576">
    <property type="entry name" value="Pyridox_Oxase_N"/>
</dbReference>
<dbReference type="PANTHER" id="PTHR28040:SF1">
    <property type="entry name" value="PYRIDOXAMINE 5'-PHOSPHATE OXIDASE YLR456W HOMOLOG-RELATED"/>
    <property type="match status" value="1"/>
</dbReference>
<feature type="compositionally biased region" description="Low complexity" evidence="1">
    <location>
        <begin position="168"/>
        <end position="178"/>
    </location>
</feature>
<feature type="compositionally biased region" description="Polar residues" evidence="1">
    <location>
        <begin position="156"/>
        <end position="167"/>
    </location>
</feature>
<feature type="region of interest" description="Disordered" evidence="1">
    <location>
        <begin position="85"/>
        <end position="106"/>
    </location>
</feature>
<dbReference type="AlphaFoldDB" id="M2NHM0"/>
<dbReference type="PANTHER" id="PTHR28040">
    <property type="entry name" value="PYRIDOXAMINE 5'-PHOSPHATE OXIDASE YLR456W HOMOLOG-RELATED"/>
    <property type="match status" value="1"/>
</dbReference>
<feature type="non-terminal residue" evidence="3">
    <location>
        <position position="1"/>
    </location>
</feature>
<protein>
    <recommendedName>
        <fullName evidence="2">Pyridoxamine 5'-phosphate oxidase N-terminal domain-containing protein</fullName>
    </recommendedName>
</protein>
<dbReference type="SUPFAM" id="SSF50475">
    <property type="entry name" value="FMN-binding split barrel"/>
    <property type="match status" value="1"/>
</dbReference>
<dbReference type="OMA" id="HPTIIMT"/>
<sequence length="225" mass="24405">ISDKLPDEVVTCLQNARFLHLATCNNNRPHVSLMNYTYLPSHPGYSHLPSGPLIIMTSNPSSKKTINLLQNPNVSLLVHDWVSSRPPNVGTSGSDRERSPVGGRSSSLATVLMQMNSAAMSSISATINGEAAVLPAGTDEERWCKEQHLANNTFESNGMTEQRQDVFSTSPSQSRSGSTMGDGGRVSYIEDEDVRVVVVRIRDGRISDWKGGVKDFCLADAAPMT</sequence>